<dbReference type="InterPro" id="IPR003474">
    <property type="entry name" value="Glcn_transporter"/>
</dbReference>
<feature type="transmembrane region" description="Helical" evidence="8">
    <location>
        <begin position="161"/>
        <end position="194"/>
    </location>
</feature>
<organism evidence="9 10">
    <name type="scientific">Aminipila butyrica</name>
    <dbReference type="NCBI Taxonomy" id="433296"/>
    <lineage>
        <taxon>Bacteria</taxon>
        <taxon>Bacillati</taxon>
        <taxon>Bacillota</taxon>
        <taxon>Clostridia</taxon>
        <taxon>Peptostreptococcales</taxon>
        <taxon>Anaerovoracaceae</taxon>
        <taxon>Aminipila</taxon>
    </lineage>
</organism>
<comment type="similarity">
    <text evidence="7">Belongs to the GntP permease family.</text>
</comment>
<keyword evidence="3" id="KW-1003">Cell membrane</keyword>
<evidence type="ECO:0000256" key="4">
    <source>
        <dbReference type="ARBA" id="ARBA00022692"/>
    </source>
</evidence>
<name>A0A858BST0_9FIRM</name>
<evidence type="ECO:0000256" key="8">
    <source>
        <dbReference type="SAM" id="Phobius"/>
    </source>
</evidence>
<keyword evidence="6 8" id="KW-0472">Membrane</keyword>
<gene>
    <name evidence="9" type="ORF">Ami103574_06345</name>
</gene>
<feature type="transmembrane region" description="Helical" evidence="8">
    <location>
        <begin position="97"/>
        <end position="130"/>
    </location>
</feature>
<evidence type="ECO:0000313" key="10">
    <source>
        <dbReference type="Proteomes" id="UP000466848"/>
    </source>
</evidence>
<keyword evidence="4 8" id="KW-0812">Transmembrane</keyword>
<dbReference type="Pfam" id="PF02447">
    <property type="entry name" value="GntP_permease"/>
    <property type="match status" value="1"/>
</dbReference>
<feature type="transmembrane region" description="Helical" evidence="8">
    <location>
        <begin position="414"/>
        <end position="438"/>
    </location>
</feature>
<dbReference type="Proteomes" id="UP000466848">
    <property type="component" value="Chromosome"/>
</dbReference>
<reference evidence="9 10" key="1">
    <citation type="submission" date="2020-02" db="EMBL/GenBank/DDBJ databases">
        <authorList>
            <person name="Kim Y.B."/>
            <person name="Roh S.W."/>
        </authorList>
    </citation>
    <scope>NUCLEOTIDE SEQUENCE [LARGE SCALE GENOMIC DNA]</scope>
    <source>
        <strain evidence="9 10">DSM 103574</strain>
    </source>
</reference>
<dbReference type="PIRSF" id="PIRSF002746">
    <property type="entry name" value="Gluconate_transporter"/>
    <property type="match status" value="1"/>
</dbReference>
<feature type="transmembrane region" description="Helical" evidence="8">
    <location>
        <begin position="297"/>
        <end position="317"/>
    </location>
</feature>
<dbReference type="RefSeq" id="WP_163065826.1">
    <property type="nucleotide sequence ID" value="NZ_CP048649.1"/>
</dbReference>
<feature type="transmembrane region" description="Helical" evidence="8">
    <location>
        <begin position="58"/>
        <end position="76"/>
    </location>
</feature>
<feature type="transmembrane region" description="Helical" evidence="8">
    <location>
        <begin position="5"/>
        <end position="38"/>
    </location>
</feature>
<dbReference type="EMBL" id="CP048649">
    <property type="protein sequence ID" value="QIB68963.1"/>
    <property type="molecule type" value="Genomic_DNA"/>
</dbReference>
<feature type="transmembrane region" description="Helical" evidence="8">
    <location>
        <begin position="136"/>
        <end position="154"/>
    </location>
</feature>
<evidence type="ECO:0000256" key="2">
    <source>
        <dbReference type="ARBA" id="ARBA00022448"/>
    </source>
</evidence>
<evidence type="ECO:0000256" key="5">
    <source>
        <dbReference type="ARBA" id="ARBA00022989"/>
    </source>
</evidence>
<dbReference type="NCBIfam" id="TIGR00791">
    <property type="entry name" value="gntP"/>
    <property type="match status" value="1"/>
</dbReference>
<feature type="transmembrane region" description="Helical" evidence="8">
    <location>
        <begin position="338"/>
        <end position="367"/>
    </location>
</feature>
<sequence>MPIIVLALGIILLFALIILVKLNGFLSLMIAALFVGFFQKMPAMDIITSIETGLGGTLGHVGLIVVVGAIFGKVLSEGGGAQRIAMTLINSFGSKRVDWAICLTSFILGIILFFEVSFVLLIPIVFTVAVEAKVKLLKVGIPCLAALAVTHCFLPPHPGPVAIAGVLGANIGIVLAYGLIIAIPATIIFGPFFARFYRNWDPEIPHQLVSKTEFEEKDLPGFGISVFTALSPVILILCGVIGSFLLPEGSLLRTALNFIGNGDIALLIALFLAFYVFGLRGKRKTIPELMKISEQAMMSMGAILFVLGGGGAFKQVILDSGMADYIAAMTSGWHIEPLLLAWVIAAIIRLAVGSATVTVLTTSAIILPVMTAAGTNPELMVLAIGCGSIFGGPPSDVTFWFCKEYFNLTIGQTVKLWSVQATLLAIYGLAGVMILNLFL</sequence>
<feature type="transmembrane region" description="Helical" evidence="8">
    <location>
        <begin position="222"/>
        <end position="246"/>
    </location>
</feature>
<dbReference type="AlphaFoldDB" id="A0A858BST0"/>
<protein>
    <submittedName>
        <fullName evidence="9">TRAP transporter large permease subunit</fullName>
    </submittedName>
</protein>
<dbReference type="PANTHER" id="PTHR30354:SF22">
    <property type="entry name" value="HIGH-AFFINITY GLUCONATE TRANSPORTER"/>
    <property type="match status" value="1"/>
</dbReference>
<dbReference type="GO" id="GO:0015128">
    <property type="term" value="F:gluconate transmembrane transporter activity"/>
    <property type="evidence" value="ECO:0007669"/>
    <property type="project" value="InterPro"/>
</dbReference>
<keyword evidence="2" id="KW-0813">Transport</keyword>
<proteinExistence type="inferred from homology"/>
<evidence type="ECO:0000256" key="1">
    <source>
        <dbReference type="ARBA" id="ARBA00004651"/>
    </source>
</evidence>
<evidence type="ECO:0000256" key="6">
    <source>
        <dbReference type="ARBA" id="ARBA00023136"/>
    </source>
</evidence>
<keyword evidence="10" id="KW-1185">Reference proteome</keyword>
<keyword evidence="5 8" id="KW-1133">Transmembrane helix</keyword>
<evidence type="ECO:0000256" key="7">
    <source>
        <dbReference type="ARBA" id="ARBA00049663"/>
    </source>
</evidence>
<evidence type="ECO:0000313" key="9">
    <source>
        <dbReference type="EMBL" id="QIB68963.1"/>
    </source>
</evidence>
<dbReference type="GO" id="GO:0005886">
    <property type="term" value="C:plasma membrane"/>
    <property type="evidence" value="ECO:0007669"/>
    <property type="project" value="UniProtKB-SubCell"/>
</dbReference>
<dbReference type="PANTHER" id="PTHR30354">
    <property type="entry name" value="GNT FAMILY GLUCONATE TRANSPORTER"/>
    <property type="match status" value="1"/>
</dbReference>
<accession>A0A858BST0</accession>
<feature type="transmembrane region" description="Helical" evidence="8">
    <location>
        <begin position="379"/>
        <end position="402"/>
    </location>
</feature>
<comment type="subcellular location">
    <subcellularLocation>
        <location evidence="1">Cell membrane</location>
        <topology evidence="1">Multi-pass membrane protein</topology>
    </subcellularLocation>
</comment>
<feature type="transmembrane region" description="Helical" evidence="8">
    <location>
        <begin position="258"/>
        <end position="277"/>
    </location>
</feature>
<dbReference type="KEGG" id="abut:Ami103574_06345"/>
<evidence type="ECO:0000256" key="3">
    <source>
        <dbReference type="ARBA" id="ARBA00022475"/>
    </source>
</evidence>